<feature type="repeat" description="WD" evidence="3">
    <location>
        <begin position="749"/>
        <end position="769"/>
    </location>
</feature>
<evidence type="ECO:0000256" key="5">
    <source>
        <dbReference type="SAM" id="Phobius"/>
    </source>
</evidence>
<dbReference type="RefSeq" id="WP_341441832.1">
    <property type="nucleotide sequence ID" value="NZ_JBBPCN010000001.1"/>
</dbReference>
<sequence>MTSDRPDPSSISDRTEFAAGLRAIRIRSGATVRDIVERSGGLHGTISGWFSGHHVPTKASAEMFSAVLIACGVDDEDERALWWDAVSRVRSVSGRSTVDPVKGDPPYKGLEAFESADAEWFFGRDDVIERLSTRVRGALAGGGGIVFVVGASGSGKSSLLRAGLVPVFAGSDIFSGVGDIRVYPARAASFAPGSVVVLDQAEELWTLATMQERESFLRAASASTDSGSVLVVGLRADFYQNAVTEDALLAGLSDNPVVVGRLTESQVREVIVSPAAKAGVTVDDALVQVLVGELGPRGSQFAHDSGALPLLSHALLTTWQVSSGRTLTVADYLATGGIGGAVGQSAEEVFSTLTSEQQREARRIFMRLVNLDDDVVTRRRVDRVELFHGDDDADVVTDVDVVVERFAARRLLTVDEETVQVTHEALLTAWQRLGEWLDDDRQWLVEHRRLTQAADLWENNDRDEGSLLPESRLSLIQESVGPVRRRDLNAIEKLYLEASANRVEEQNRNDRRRRRTLETLVTALALLTVLAVTLAVTAFVARSDANTRRVDAEHAEAVAVSRQIAGVAGQLRTQDPGLAAFFALASYETERTSEARSVLLDSSAIHTPVRLRGVEGESVTAVDPRGSVVATAGSDGRVRLWSLADGHARLGEIVSRDSLVLSFDPRGRVLAVGGYFGVELWDVSDPTRPTTLSVTDVTGVRSLSYSPDGRFLIVGTRDETLPLLDVTEPTTPRTIGEFSQPGSPSATEFSPNGRFLVTAGAGRAMRLWDATRLAVLPAAQPVPLLDVPSDGSTYTWRQLAFSPDGTTLIAGTTGREVLRWAVDDAGRLTPLPALTGFTSYVNDVAFSRDGALIAAASSDNSTKVWNAASGTLQLTLPGPIAVGSLAFSPDRSSIVTASGDGITRIWPIPGPVLADAGDTVFQNAIDASGTRLLVGAGRRATGTVLWDVTDVENPVASPPLLIGDGLEQTGAVALTADGTRAAAGTSTGGFQLWDTTDLDDPVALGTIRTATSSLTAVVAFDSSGTKLLVSGQNSNDVSLWSLADPSAPRVLSTFEAGNYPSAMVLSRDGSVLAVASVGGVVELWDIGDPTDPRPITTLGGFGSAVQAVAISPDGRTLAAGSADRSIRLWDMADPAGPQHVVRLVGPSNPIWSLAFDRSGTRLTAGDGGSTVWLWNVGDRAVPEQYAALTAYGQRVYATVFAADGQVLFGGGTARDVRMWRTEPEDVRTRLCESGGSSVTEAEWAQYLPGVPYRTLCES</sequence>
<dbReference type="PROSITE" id="PS50294">
    <property type="entry name" value="WD_REPEATS_REGION"/>
    <property type="match status" value="2"/>
</dbReference>
<dbReference type="Pfam" id="PF20703">
    <property type="entry name" value="nSTAND1"/>
    <property type="match status" value="2"/>
</dbReference>
<dbReference type="InterPro" id="IPR015943">
    <property type="entry name" value="WD40/YVTN_repeat-like_dom_sf"/>
</dbReference>
<feature type="repeat" description="WD" evidence="3">
    <location>
        <begin position="834"/>
        <end position="875"/>
    </location>
</feature>
<gene>
    <name evidence="7" type="ORF">AABD04_16580</name>
</gene>
<feature type="compositionally biased region" description="Polar residues" evidence="4">
    <location>
        <begin position="740"/>
        <end position="750"/>
    </location>
</feature>
<keyword evidence="5" id="KW-0812">Transmembrane</keyword>
<dbReference type="InterPro" id="IPR036322">
    <property type="entry name" value="WD40_repeat_dom_sf"/>
</dbReference>
<keyword evidence="8" id="KW-1185">Reference proteome</keyword>
<keyword evidence="5" id="KW-0472">Membrane</keyword>
<feature type="repeat" description="WD" evidence="3">
    <location>
        <begin position="621"/>
        <end position="643"/>
    </location>
</feature>
<evidence type="ECO:0000313" key="8">
    <source>
        <dbReference type="Proteomes" id="UP001456513"/>
    </source>
</evidence>
<dbReference type="Proteomes" id="UP001456513">
    <property type="component" value="Unassembled WGS sequence"/>
</dbReference>
<accession>A0ABU9CYL8</accession>
<evidence type="ECO:0000256" key="2">
    <source>
        <dbReference type="ARBA" id="ARBA00022737"/>
    </source>
</evidence>
<dbReference type="InterPro" id="IPR027417">
    <property type="entry name" value="P-loop_NTPase"/>
</dbReference>
<reference evidence="7 8" key="1">
    <citation type="submission" date="2024-03" db="EMBL/GenBank/DDBJ databases">
        <title>Rhodococcus navarretei sp. nov. and Pseudarthrobacter quantumdoti sp. nov., two new species with the ability to biosynthesize Quantum Dots isolated from soil samples at Union Glacier, Antarctica.</title>
        <authorList>
            <person name="Vargas M."/>
        </authorList>
    </citation>
    <scope>NUCLEOTIDE SEQUENCE [LARGE SCALE GENOMIC DNA]</scope>
    <source>
        <strain evidence="7 8">EXRC-4A-4</strain>
    </source>
</reference>
<dbReference type="CDD" id="cd00200">
    <property type="entry name" value="WD40"/>
    <property type="match status" value="2"/>
</dbReference>
<feature type="repeat" description="WD" evidence="3">
    <location>
        <begin position="882"/>
        <end position="906"/>
    </location>
</feature>
<organism evidence="7 8">
    <name type="scientific">Rhodococcus navarretei</name>
    <dbReference type="NCBI Taxonomy" id="3128981"/>
    <lineage>
        <taxon>Bacteria</taxon>
        <taxon>Bacillati</taxon>
        <taxon>Actinomycetota</taxon>
        <taxon>Actinomycetes</taxon>
        <taxon>Mycobacteriales</taxon>
        <taxon>Nocardiaceae</taxon>
        <taxon>Rhodococcus</taxon>
    </lineage>
</organism>
<dbReference type="Gene3D" id="2.130.10.10">
    <property type="entry name" value="YVTN repeat-like/Quinoprotein amine dehydrogenase"/>
    <property type="match status" value="4"/>
</dbReference>
<evidence type="ECO:0000256" key="1">
    <source>
        <dbReference type="ARBA" id="ARBA00022574"/>
    </source>
</evidence>
<dbReference type="SUPFAM" id="SSF52540">
    <property type="entry name" value="P-loop containing nucleoside triphosphate hydrolases"/>
    <property type="match status" value="1"/>
</dbReference>
<dbReference type="InterPro" id="IPR019775">
    <property type="entry name" value="WD40_repeat_CS"/>
</dbReference>
<evidence type="ECO:0000256" key="3">
    <source>
        <dbReference type="PROSITE-ProRule" id="PRU00221"/>
    </source>
</evidence>
<dbReference type="PANTHER" id="PTHR19848:SF8">
    <property type="entry name" value="F-BOX AND WD REPEAT DOMAIN CONTAINING 7"/>
    <property type="match status" value="1"/>
</dbReference>
<evidence type="ECO:0000256" key="4">
    <source>
        <dbReference type="SAM" id="MobiDB-lite"/>
    </source>
</evidence>
<feature type="domain" description="Novel STAND NTPase 1" evidence="6">
    <location>
        <begin position="193"/>
        <end position="464"/>
    </location>
</feature>
<dbReference type="EMBL" id="JBBPCN010000001">
    <property type="protein sequence ID" value="MEK8072460.1"/>
    <property type="molecule type" value="Genomic_DNA"/>
</dbReference>
<dbReference type="InterPro" id="IPR049052">
    <property type="entry name" value="nSTAND1"/>
</dbReference>
<dbReference type="SUPFAM" id="SSF50978">
    <property type="entry name" value="WD40 repeat-like"/>
    <property type="match status" value="2"/>
</dbReference>
<dbReference type="InterPro" id="IPR001680">
    <property type="entry name" value="WD40_rpt"/>
</dbReference>
<dbReference type="PROSITE" id="PS50082">
    <property type="entry name" value="WD_REPEATS_2"/>
    <property type="match status" value="5"/>
</dbReference>
<keyword evidence="1 3" id="KW-0853">WD repeat</keyword>
<feature type="region of interest" description="Disordered" evidence="4">
    <location>
        <begin position="730"/>
        <end position="751"/>
    </location>
</feature>
<protein>
    <submittedName>
        <fullName evidence="7">WD40 repeat domain-containing protein</fullName>
    </submittedName>
</protein>
<feature type="domain" description="Novel STAND NTPase 1" evidence="6">
    <location>
        <begin position="106"/>
        <end position="169"/>
    </location>
</feature>
<dbReference type="PRINTS" id="PR00320">
    <property type="entry name" value="GPROTEINBRPT"/>
</dbReference>
<dbReference type="PROSITE" id="PS00678">
    <property type="entry name" value="WD_REPEATS_1"/>
    <property type="match status" value="2"/>
</dbReference>
<dbReference type="InterPro" id="IPR020472">
    <property type="entry name" value="WD40_PAC1"/>
</dbReference>
<dbReference type="Pfam" id="PF00400">
    <property type="entry name" value="WD40"/>
    <property type="match status" value="7"/>
</dbReference>
<evidence type="ECO:0000313" key="7">
    <source>
        <dbReference type="EMBL" id="MEK8072460.1"/>
    </source>
</evidence>
<name>A0ABU9CYL8_9NOCA</name>
<proteinExistence type="predicted"/>
<comment type="caution">
    <text evidence="7">The sequence shown here is derived from an EMBL/GenBank/DDBJ whole genome shotgun (WGS) entry which is preliminary data.</text>
</comment>
<keyword evidence="2" id="KW-0677">Repeat</keyword>
<evidence type="ECO:0000259" key="6">
    <source>
        <dbReference type="Pfam" id="PF20703"/>
    </source>
</evidence>
<feature type="transmembrane region" description="Helical" evidence="5">
    <location>
        <begin position="520"/>
        <end position="541"/>
    </location>
</feature>
<keyword evidence="5" id="KW-1133">Transmembrane helix</keyword>
<dbReference type="SMART" id="SM00320">
    <property type="entry name" value="WD40"/>
    <property type="match status" value="11"/>
</dbReference>
<dbReference type="PANTHER" id="PTHR19848">
    <property type="entry name" value="WD40 REPEAT PROTEIN"/>
    <property type="match status" value="1"/>
</dbReference>
<feature type="repeat" description="WD" evidence="3">
    <location>
        <begin position="1098"/>
        <end position="1131"/>
    </location>
</feature>